<dbReference type="OrthoDB" id="9772644at2"/>
<organism evidence="7 8">
    <name type="scientific">Desulfobacter postgatei 2ac9</name>
    <dbReference type="NCBI Taxonomy" id="879212"/>
    <lineage>
        <taxon>Bacteria</taxon>
        <taxon>Pseudomonadati</taxon>
        <taxon>Thermodesulfobacteriota</taxon>
        <taxon>Desulfobacteria</taxon>
        <taxon>Desulfobacterales</taxon>
        <taxon>Desulfobacteraceae</taxon>
        <taxon>Desulfobacter</taxon>
    </lineage>
</organism>
<dbReference type="InterPro" id="IPR007016">
    <property type="entry name" value="O-antigen_ligase-rel_domated"/>
</dbReference>
<keyword evidence="3 5" id="KW-1133">Transmembrane helix</keyword>
<dbReference type="PANTHER" id="PTHR37422:SF13">
    <property type="entry name" value="LIPOPOLYSACCHARIDE BIOSYNTHESIS PROTEIN PA4999-RELATED"/>
    <property type="match status" value="1"/>
</dbReference>
<protein>
    <submittedName>
        <fullName evidence="7">Lipid A core-O-antigen ligase-like enyme</fullName>
    </submittedName>
</protein>
<evidence type="ECO:0000256" key="4">
    <source>
        <dbReference type="ARBA" id="ARBA00023136"/>
    </source>
</evidence>
<feature type="transmembrane region" description="Helical" evidence="5">
    <location>
        <begin position="359"/>
        <end position="379"/>
    </location>
</feature>
<dbReference type="InterPro" id="IPR051533">
    <property type="entry name" value="WaaL-like"/>
</dbReference>
<accession>I5B257</accession>
<evidence type="ECO:0000256" key="3">
    <source>
        <dbReference type="ARBA" id="ARBA00022989"/>
    </source>
</evidence>
<evidence type="ECO:0000313" key="8">
    <source>
        <dbReference type="Proteomes" id="UP000005778"/>
    </source>
</evidence>
<evidence type="ECO:0000256" key="5">
    <source>
        <dbReference type="SAM" id="Phobius"/>
    </source>
</evidence>
<feature type="transmembrane region" description="Helical" evidence="5">
    <location>
        <begin position="134"/>
        <end position="152"/>
    </location>
</feature>
<evidence type="ECO:0000259" key="6">
    <source>
        <dbReference type="Pfam" id="PF04932"/>
    </source>
</evidence>
<dbReference type="EMBL" id="CM001488">
    <property type="protein sequence ID" value="EIM63570.1"/>
    <property type="molecule type" value="Genomic_DNA"/>
</dbReference>
<feature type="transmembrane region" description="Helical" evidence="5">
    <location>
        <begin position="228"/>
        <end position="245"/>
    </location>
</feature>
<feature type="transmembrane region" description="Helical" evidence="5">
    <location>
        <begin position="51"/>
        <end position="67"/>
    </location>
</feature>
<keyword evidence="4 5" id="KW-0472">Membrane</keyword>
<dbReference type="AlphaFoldDB" id="I5B257"/>
<feature type="transmembrane region" description="Helical" evidence="5">
    <location>
        <begin position="79"/>
        <end position="96"/>
    </location>
</feature>
<keyword evidence="2 5" id="KW-0812">Transmembrane</keyword>
<feature type="transmembrane region" description="Helical" evidence="5">
    <location>
        <begin position="172"/>
        <end position="191"/>
    </location>
</feature>
<dbReference type="Pfam" id="PF04932">
    <property type="entry name" value="Wzy_C"/>
    <property type="match status" value="1"/>
</dbReference>
<feature type="transmembrane region" description="Helical" evidence="5">
    <location>
        <begin position="203"/>
        <end position="222"/>
    </location>
</feature>
<comment type="subcellular location">
    <subcellularLocation>
        <location evidence="1">Membrane</location>
        <topology evidence="1">Multi-pass membrane protein</topology>
    </subcellularLocation>
</comment>
<evidence type="ECO:0000256" key="1">
    <source>
        <dbReference type="ARBA" id="ARBA00004141"/>
    </source>
</evidence>
<reference evidence="7 8" key="1">
    <citation type="submission" date="2011-09" db="EMBL/GenBank/DDBJ databases">
        <authorList>
            <consortium name="US DOE Joint Genome Institute (JGI-PGF)"/>
            <person name="Lucas S."/>
            <person name="Han J."/>
            <person name="Lapidus A."/>
            <person name="Cheng J.-F."/>
            <person name="Goodwin L."/>
            <person name="Pitluck S."/>
            <person name="Peters L."/>
            <person name="Land M.L."/>
            <person name="Hauser L."/>
            <person name="Orellana R."/>
            <person name="Lovley D."/>
            <person name="Woyke T.J."/>
        </authorList>
    </citation>
    <scope>NUCLEOTIDE SEQUENCE [LARGE SCALE GENOMIC DNA]</scope>
    <source>
        <strain evidence="7 8">2ac9</strain>
    </source>
</reference>
<feature type="transmembrane region" description="Helical" evidence="5">
    <location>
        <begin position="386"/>
        <end position="407"/>
    </location>
</feature>
<feature type="domain" description="O-antigen ligase-related" evidence="6">
    <location>
        <begin position="212"/>
        <end position="366"/>
    </location>
</feature>
<keyword evidence="8" id="KW-1185">Reference proteome</keyword>
<keyword evidence="7" id="KW-0436">Ligase</keyword>
<reference evidence="7 8" key="2">
    <citation type="submission" date="2012-02" db="EMBL/GenBank/DDBJ databases">
        <title>Improved High-Quality Draft sequence of Desulfobacter postgatei 2ac9.</title>
        <authorList>
            <consortium name="US DOE Joint Genome Institute"/>
            <person name="Lucas S."/>
            <person name="Han J."/>
            <person name="Lapidus A."/>
            <person name="Cheng J.-F."/>
            <person name="Goodwin L."/>
            <person name="Pitluck S."/>
            <person name="Peters L."/>
            <person name="Ovchinnikova G."/>
            <person name="Held B."/>
            <person name="Detter J.C."/>
            <person name="Han C."/>
            <person name="Tapia R."/>
            <person name="Land M."/>
            <person name="Hauser L."/>
            <person name="Kyrpides N."/>
            <person name="Ivanova N."/>
            <person name="Pagani I."/>
            <person name="Orellana R."/>
            <person name="Lovley D."/>
            <person name="Woyke T."/>
        </authorList>
    </citation>
    <scope>NUCLEOTIDE SEQUENCE [LARGE SCALE GENOMIC DNA]</scope>
    <source>
        <strain evidence="7 8">2ac9</strain>
    </source>
</reference>
<dbReference type="GO" id="GO:0016874">
    <property type="term" value="F:ligase activity"/>
    <property type="evidence" value="ECO:0007669"/>
    <property type="project" value="UniProtKB-KW"/>
</dbReference>
<dbReference type="RefSeq" id="WP_004072793.1">
    <property type="nucleotide sequence ID" value="NZ_CM001488.1"/>
</dbReference>
<gene>
    <name evidence="7" type="ORF">DespoDRAFT_01646</name>
</gene>
<name>I5B257_9BACT</name>
<dbReference type="STRING" id="879212.DespoDRAFT_01646"/>
<evidence type="ECO:0000256" key="2">
    <source>
        <dbReference type="ARBA" id="ARBA00022692"/>
    </source>
</evidence>
<feature type="transmembrane region" description="Helical" evidence="5">
    <location>
        <begin position="252"/>
        <end position="268"/>
    </location>
</feature>
<dbReference type="Proteomes" id="UP000005778">
    <property type="component" value="Chromosome"/>
</dbReference>
<dbReference type="PANTHER" id="PTHR37422">
    <property type="entry name" value="TEICHURONIC ACID BIOSYNTHESIS PROTEIN TUAE"/>
    <property type="match status" value="1"/>
</dbReference>
<feature type="transmembrane region" description="Helical" evidence="5">
    <location>
        <begin position="108"/>
        <end position="127"/>
    </location>
</feature>
<dbReference type="HOGENOM" id="CLU_645023_0_0_7"/>
<proteinExistence type="predicted"/>
<sequence>MPTTVIAWVLVFATLSWLSFSRHPVWGLGCYLFVLYAAPTHHWYGAYIPNLRWSLLAALITFISLWVNRNRVIMKKPWFSNGAAKILIAYTIWMWIQLPWALSFEMHLDATILFTKYIVLFCMIYTIVDSDARFYQFIIFNIIGGLYWGYLIKGYSVGGRVEKLGGPGINDSNTLGMHLGVILIFAALLLLKKNTIFQNTFFWRLSQGTICIAAVLMANGIVQTVSRSAAVGVVAAGMVLFLLNHKAFRKKFVIYAMVAIAGLVYFTPDKFWGRMDTVTTAIQVETEEIEGSAYSRIVIASAQWEMFKANVMGHGHRGTSVLSSYYLPQEYLTAIPGRPGQYGRSSHNTFLTTLVEQGIPGAILYLLLAVWGIRIILSFNKEDITIYLYVMMMAAGLTAIFVSGIFVDYLKVEVQIFCLAMLASLKEYERIKKEQSICAE</sequence>
<dbReference type="eggNOG" id="COG3307">
    <property type="taxonomic scope" value="Bacteria"/>
</dbReference>
<dbReference type="GO" id="GO:0016020">
    <property type="term" value="C:membrane"/>
    <property type="evidence" value="ECO:0007669"/>
    <property type="project" value="UniProtKB-SubCell"/>
</dbReference>
<evidence type="ECO:0000313" key="7">
    <source>
        <dbReference type="EMBL" id="EIM63570.1"/>
    </source>
</evidence>